<evidence type="ECO:0000259" key="8">
    <source>
        <dbReference type="Pfam" id="PF01757"/>
    </source>
</evidence>
<dbReference type="GO" id="GO:0005886">
    <property type="term" value="C:plasma membrane"/>
    <property type="evidence" value="ECO:0007669"/>
    <property type="project" value="UniProtKB-SubCell"/>
</dbReference>
<dbReference type="Pfam" id="PF01757">
    <property type="entry name" value="Acyl_transf_3"/>
    <property type="match status" value="1"/>
</dbReference>
<keyword evidence="4 7" id="KW-0812">Transmembrane</keyword>
<sequence length="335" mass="39037">MYDLSVLSKYRTQLMGFAILWITFYHMSLVFYIPIISEIKWLGYAGVEIFFMVSGIGLFFSWQQNPSTISFYKKRLLRIFPTHILIAIIFTSIAIYLYKYEISYLFYSITTLGFWVGKGDTLTSPWFISAIVFLYILTPVFLKYFQKRIITASIIISLISIIISILITNTDFSYLQIFTARIPSFLMGLCVGYLIINKKRISPLTVYYLYLSLLVGIIFIICQLHNVGDYFKYTAYGFIWYPLILTTLPLCLLLTKVFDILPTYIFSSILTFWGTYSLTIYLYHEKILFLLTYHTKMNGLILNILAIAVTIVAAYITSNIITFLTNKYSRIKIYN</sequence>
<dbReference type="GO" id="GO:0016413">
    <property type="term" value="F:O-acetyltransferase activity"/>
    <property type="evidence" value="ECO:0007669"/>
    <property type="project" value="TreeGrafter"/>
</dbReference>
<comment type="subcellular location">
    <subcellularLocation>
        <location evidence="1">Cell membrane</location>
        <topology evidence="1">Multi-pass membrane protein</topology>
    </subcellularLocation>
</comment>
<dbReference type="EMBL" id="QICL01000008">
    <property type="protein sequence ID" value="PXV65094.1"/>
    <property type="molecule type" value="Genomic_DNA"/>
</dbReference>
<accession>A0A2V3PX06</accession>
<keyword evidence="10" id="KW-1185">Reference proteome</keyword>
<feature type="domain" description="Acyltransferase 3" evidence="8">
    <location>
        <begin position="16"/>
        <end position="317"/>
    </location>
</feature>
<feature type="transmembrane region" description="Helical" evidence="7">
    <location>
        <begin position="124"/>
        <end position="142"/>
    </location>
</feature>
<keyword evidence="5 7" id="KW-1133">Transmembrane helix</keyword>
<evidence type="ECO:0000256" key="2">
    <source>
        <dbReference type="ARBA" id="ARBA00007400"/>
    </source>
</evidence>
<gene>
    <name evidence="9" type="ORF">CLV62_10892</name>
</gene>
<evidence type="ECO:0000256" key="3">
    <source>
        <dbReference type="ARBA" id="ARBA00022475"/>
    </source>
</evidence>
<dbReference type="PANTHER" id="PTHR40074:SF2">
    <property type="entry name" value="O-ACETYLTRANSFERASE WECH"/>
    <property type="match status" value="1"/>
</dbReference>
<keyword evidence="6 7" id="KW-0472">Membrane</keyword>
<evidence type="ECO:0000313" key="10">
    <source>
        <dbReference type="Proteomes" id="UP000247973"/>
    </source>
</evidence>
<evidence type="ECO:0000256" key="5">
    <source>
        <dbReference type="ARBA" id="ARBA00022989"/>
    </source>
</evidence>
<feature type="transmembrane region" description="Helical" evidence="7">
    <location>
        <begin position="174"/>
        <end position="196"/>
    </location>
</feature>
<dbReference type="InterPro" id="IPR002656">
    <property type="entry name" value="Acyl_transf_3_dom"/>
</dbReference>
<dbReference type="Proteomes" id="UP000247973">
    <property type="component" value="Unassembled WGS sequence"/>
</dbReference>
<comment type="similarity">
    <text evidence="2">Belongs to the acyltransferase 3 family.</text>
</comment>
<protein>
    <submittedName>
        <fullName evidence="9">Peptidoglycan/LPS O-acetylase OafA/YrhL</fullName>
    </submittedName>
</protein>
<dbReference type="PANTHER" id="PTHR40074">
    <property type="entry name" value="O-ACETYLTRANSFERASE WECH"/>
    <property type="match status" value="1"/>
</dbReference>
<evidence type="ECO:0000313" key="9">
    <source>
        <dbReference type="EMBL" id="PXV65094.1"/>
    </source>
</evidence>
<feature type="transmembrane region" description="Helical" evidence="7">
    <location>
        <begin position="261"/>
        <end position="284"/>
    </location>
</feature>
<dbReference type="GO" id="GO:0009246">
    <property type="term" value="P:enterobacterial common antigen biosynthetic process"/>
    <property type="evidence" value="ECO:0007669"/>
    <property type="project" value="TreeGrafter"/>
</dbReference>
<comment type="caution">
    <text evidence="9">The sequence shown here is derived from an EMBL/GenBank/DDBJ whole genome shotgun (WGS) entry which is preliminary data.</text>
</comment>
<keyword evidence="3" id="KW-1003">Cell membrane</keyword>
<dbReference type="OrthoDB" id="9806160at2"/>
<proteinExistence type="inferred from homology"/>
<feature type="transmembrane region" description="Helical" evidence="7">
    <location>
        <begin position="80"/>
        <end position="98"/>
    </location>
</feature>
<evidence type="ECO:0000256" key="7">
    <source>
        <dbReference type="SAM" id="Phobius"/>
    </source>
</evidence>
<feature type="transmembrane region" description="Helical" evidence="7">
    <location>
        <begin position="208"/>
        <end position="227"/>
    </location>
</feature>
<evidence type="ECO:0000256" key="1">
    <source>
        <dbReference type="ARBA" id="ARBA00004651"/>
    </source>
</evidence>
<organism evidence="9 10">
    <name type="scientific">Dysgonomonas alginatilytica</name>
    <dbReference type="NCBI Taxonomy" id="1605892"/>
    <lineage>
        <taxon>Bacteria</taxon>
        <taxon>Pseudomonadati</taxon>
        <taxon>Bacteroidota</taxon>
        <taxon>Bacteroidia</taxon>
        <taxon>Bacteroidales</taxon>
        <taxon>Dysgonomonadaceae</taxon>
        <taxon>Dysgonomonas</taxon>
    </lineage>
</organism>
<name>A0A2V3PX06_9BACT</name>
<feature type="transmembrane region" description="Helical" evidence="7">
    <location>
        <begin position="41"/>
        <end position="60"/>
    </location>
</feature>
<reference evidence="9 10" key="1">
    <citation type="submission" date="2018-03" db="EMBL/GenBank/DDBJ databases">
        <title>Genomic Encyclopedia of Archaeal and Bacterial Type Strains, Phase II (KMG-II): from individual species to whole genera.</title>
        <authorList>
            <person name="Goeker M."/>
        </authorList>
    </citation>
    <scope>NUCLEOTIDE SEQUENCE [LARGE SCALE GENOMIC DNA]</scope>
    <source>
        <strain evidence="9 10">DSM 100214</strain>
    </source>
</reference>
<feature type="transmembrane region" description="Helical" evidence="7">
    <location>
        <begin position="304"/>
        <end position="325"/>
    </location>
</feature>
<feature type="transmembrane region" description="Helical" evidence="7">
    <location>
        <begin position="149"/>
        <end position="168"/>
    </location>
</feature>
<feature type="transmembrane region" description="Helical" evidence="7">
    <location>
        <begin position="233"/>
        <end position="254"/>
    </location>
</feature>
<evidence type="ECO:0000256" key="6">
    <source>
        <dbReference type="ARBA" id="ARBA00023136"/>
    </source>
</evidence>
<dbReference type="RefSeq" id="WP_110310365.1">
    <property type="nucleotide sequence ID" value="NZ_QICL01000008.1"/>
</dbReference>
<dbReference type="AlphaFoldDB" id="A0A2V3PX06"/>
<feature type="transmembrane region" description="Helical" evidence="7">
    <location>
        <begin position="12"/>
        <end position="35"/>
    </location>
</feature>
<evidence type="ECO:0000256" key="4">
    <source>
        <dbReference type="ARBA" id="ARBA00022692"/>
    </source>
</evidence>